<comment type="caution">
    <text evidence="1">The sequence shown here is derived from an EMBL/GenBank/DDBJ whole genome shotgun (WGS) entry which is preliminary data.</text>
</comment>
<name>A0A8T0HM66_CERPU</name>
<evidence type="ECO:0000313" key="1">
    <source>
        <dbReference type="EMBL" id="KAG0571919.1"/>
    </source>
</evidence>
<keyword evidence="2" id="KW-1185">Reference proteome</keyword>
<dbReference type="AlphaFoldDB" id="A0A8T0HM66"/>
<protein>
    <submittedName>
        <fullName evidence="1">Uncharacterized protein</fullName>
    </submittedName>
</protein>
<accession>A0A8T0HM66</accession>
<proteinExistence type="predicted"/>
<dbReference type="Proteomes" id="UP000822688">
    <property type="component" value="Chromosome V"/>
</dbReference>
<reference evidence="1" key="1">
    <citation type="submission" date="2020-06" db="EMBL/GenBank/DDBJ databases">
        <title>WGS assembly of Ceratodon purpureus strain R40.</title>
        <authorList>
            <person name="Carey S.B."/>
            <person name="Jenkins J."/>
            <person name="Shu S."/>
            <person name="Lovell J.T."/>
            <person name="Sreedasyam A."/>
            <person name="Maumus F."/>
            <person name="Tiley G.P."/>
            <person name="Fernandez-Pozo N."/>
            <person name="Barry K."/>
            <person name="Chen C."/>
            <person name="Wang M."/>
            <person name="Lipzen A."/>
            <person name="Daum C."/>
            <person name="Saski C.A."/>
            <person name="Payton A.C."/>
            <person name="Mcbreen J.C."/>
            <person name="Conrad R.E."/>
            <person name="Kollar L.M."/>
            <person name="Olsson S."/>
            <person name="Huttunen S."/>
            <person name="Landis J.B."/>
            <person name="Wickett N.J."/>
            <person name="Johnson M.G."/>
            <person name="Rensing S.A."/>
            <person name="Grimwood J."/>
            <person name="Schmutz J."/>
            <person name="Mcdaniel S.F."/>
        </authorList>
    </citation>
    <scope>NUCLEOTIDE SEQUENCE</scope>
    <source>
        <strain evidence="1">R40</strain>
    </source>
</reference>
<dbReference type="Gene3D" id="3.90.1750.10">
    <property type="entry name" value="Hect, E3 ligase catalytic domains"/>
    <property type="match status" value="1"/>
</dbReference>
<organism evidence="1 2">
    <name type="scientific">Ceratodon purpureus</name>
    <name type="common">Fire moss</name>
    <name type="synonym">Dicranum purpureum</name>
    <dbReference type="NCBI Taxonomy" id="3225"/>
    <lineage>
        <taxon>Eukaryota</taxon>
        <taxon>Viridiplantae</taxon>
        <taxon>Streptophyta</taxon>
        <taxon>Embryophyta</taxon>
        <taxon>Bryophyta</taxon>
        <taxon>Bryophytina</taxon>
        <taxon>Bryopsida</taxon>
        <taxon>Dicranidae</taxon>
        <taxon>Pseudoditrichales</taxon>
        <taxon>Ditrichaceae</taxon>
        <taxon>Ceratodon</taxon>
    </lineage>
</organism>
<dbReference type="EMBL" id="CM026426">
    <property type="protein sequence ID" value="KAG0571919.1"/>
    <property type="molecule type" value="Genomic_DNA"/>
</dbReference>
<evidence type="ECO:0000313" key="2">
    <source>
        <dbReference type="Proteomes" id="UP000822688"/>
    </source>
</evidence>
<sequence length="131" mass="15369">MITCTWTLPKGKRFWSWAQIPYERMLTRSCYGRETADHFLYRNPASQMVSDEHLQYFKFFGKILGKVQCVSGDGFIQFVLDVTLCCLKSFWVVSWAVQGREHCWTVMASSTVKSWTEVHSKYPWTSNGYLE</sequence>
<gene>
    <name evidence="1" type="ORF">KC19_VG053700</name>
</gene>